<dbReference type="Proteomes" id="UP000315295">
    <property type="component" value="Unassembled WGS sequence"/>
</dbReference>
<dbReference type="Pfam" id="PF07876">
    <property type="entry name" value="Dabb"/>
    <property type="match status" value="1"/>
</dbReference>
<accession>A0A540L7R9</accession>
<dbReference type="EMBL" id="VIEB01000718">
    <property type="protein sequence ID" value="TQD82514.1"/>
    <property type="molecule type" value="Genomic_DNA"/>
</dbReference>
<protein>
    <recommendedName>
        <fullName evidence="2">Stress-response A/B barrel domain-containing protein</fullName>
    </recommendedName>
</protein>
<feature type="domain" description="Stress-response A/B barrel" evidence="2">
    <location>
        <begin position="9"/>
        <end position="103"/>
    </location>
</feature>
<proteinExistence type="predicted"/>
<dbReference type="SUPFAM" id="SSF54909">
    <property type="entry name" value="Dimeric alpha+beta barrel"/>
    <property type="match status" value="1"/>
</dbReference>
<evidence type="ECO:0000313" key="3">
    <source>
        <dbReference type="EMBL" id="TQD82514.1"/>
    </source>
</evidence>
<gene>
    <name evidence="3" type="ORF">C1H46_031950</name>
</gene>
<dbReference type="InterPro" id="IPR013097">
    <property type="entry name" value="Dabb"/>
</dbReference>
<dbReference type="GO" id="GO:0009865">
    <property type="term" value="P:pollen tube adhesion"/>
    <property type="evidence" value="ECO:0007669"/>
    <property type="project" value="TreeGrafter"/>
</dbReference>
<dbReference type="SMART" id="SM00886">
    <property type="entry name" value="Dabb"/>
    <property type="match status" value="1"/>
</dbReference>
<organism evidence="3 4">
    <name type="scientific">Malus baccata</name>
    <name type="common">Siberian crab apple</name>
    <name type="synonym">Pyrus baccata</name>
    <dbReference type="NCBI Taxonomy" id="106549"/>
    <lineage>
        <taxon>Eukaryota</taxon>
        <taxon>Viridiplantae</taxon>
        <taxon>Streptophyta</taxon>
        <taxon>Embryophyta</taxon>
        <taxon>Tracheophyta</taxon>
        <taxon>Spermatophyta</taxon>
        <taxon>Magnoliopsida</taxon>
        <taxon>eudicotyledons</taxon>
        <taxon>Gunneridae</taxon>
        <taxon>Pentapetalae</taxon>
        <taxon>rosids</taxon>
        <taxon>fabids</taxon>
        <taxon>Rosales</taxon>
        <taxon>Rosaceae</taxon>
        <taxon>Amygdaloideae</taxon>
        <taxon>Maleae</taxon>
        <taxon>Malus</taxon>
    </lineage>
</organism>
<dbReference type="Gene3D" id="3.30.70.100">
    <property type="match status" value="1"/>
</dbReference>
<dbReference type="PROSITE" id="PS51502">
    <property type="entry name" value="S_R_A_B_BARREL"/>
    <property type="match status" value="1"/>
</dbReference>
<dbReference type="InterPro" id="IPR044662">
    <property type="entry name" value="HS1/DABB1-like"/>
</dbReference>
<comment type="subunit">
    <text evidence="1">Homodimer.</text>
</comment>
<dbReference type="AlphaFoldDB" id="A0A540L7R9"/>
<comment type="caution">
    <text evidence="3">The sequence shown here is derived from an EMBL/GenBank/DDBJ whole genome shotgun (WGS) entry which is preliminary data.</text>
</comment>
<evidence type="ECO:0000313" key="4">
    <source>
        <dbReference type="Proteomes" id="UP000315295"/>
    </source>
</evidence>
<evidence type="ECO:0000259" key="2">
    <source>
        <dbReference type="PROSITE" id="PS51502"/>
    </source>
</evidence>
<dbReference type="PANTHER" id="PTHR33178:SF10">
    <property type="entry name" value="STRESS-RESPONSE A_B BARREL DOMAIN-CONTAINING PROTEIN"/>
    <property type="match status" value="1"/>
</dbReference>
<name>A0A540L7R9_MALBA</name>
<reference evidence="3 4" key="1">
    <citation type="journal article" date="2019" name="G3 (Bethesda)">
        <title>Sequencing of a Wild Apple (Malus baccata) Genome Unravels the Differences Between Cultivated and Wild Apple Species Regarding Disease Resistance and Cold Tolerance.</title>
        <authorList>
            <person name="Chen X."/>
        </authorList>
    </citation>
    <scope>NUCLEOTIDE SEQUENCE [LARGE SCALE GENOMIC DNA]</scope>
    <source>
        <strain evidence="4">cv. Shandingzi</strain>
        <tissue evidence="3">Leaves</tissue>
    </source>
</reference>
<evidence type="ECO:0000256" key="1">
    <source>
        <dbReference type="ARBA" id="ARBA00011738"/>
    </source>
</evidence>
<sequence length="127" mass="14453">MEEAKGGELKNILMAKFKEGTSESQIEQLIESFANLVNLVEPMKSFHWGKELSIEKEEEGYTHVFETTFESVEGMAEYAVHPAHHDFAKLFLPNLEKMCSIAAPDQQVMTLKNPTEIQAMLMKFLSK</sequence>
<dbReference type="PANTHER" id="PTHR33178">
    <property type="match status" value="1"/>
</dbReference>
<keyword evidence="4" id="KW-1185">Reference proteome</keyword>
<dbReference type="InterPro" id="IPR011008">
    <property type="entry name" value="Dimeric_a/b-barrel"/>
</dbReference>
<dbReference type="STRING" id="106549.A0A540L7R9"/>